<dbReference type="PANTHER" id="PTHR24095:SF14">
    <property type="entry name" value="ACETYL-COENZYME A SYNTHETASE 1"/>
    <property type="match status" value="1"/>
</dbReference>
<dbReference type="GO" id="GO:0003987">
    <property type="term" value="F:acetate-CoA ligase activity"/>
    <property type="evidence" value="ECO:0007669"/>
    <property type="project" value="UniProtKB-EC"/>
</dbReference>
<dbReference type="InterPro" id="IPR042099">
    <property type="entry name" value="ANL_N_sf"/>
</dbReference>
<evidence type="ECO:0000256" key="2">
    <source>
        <dbReference type="ARBA" id="ARBA00013275"/>
    </source>
</evidence>
<sequence length="186" mass="21117">MYQVRLRLPTFDAVYARSVADPEGFWAEAADELHWFRRWDEVFQWDYPNFRWFVGGQTNIVYNALDRHLTTERRNKAALIWLGEDGTEQVYTYARLAQQVNRLANGLKSLGVGKGDRVVIYMPLTPEGAISMLACARIGAIHSVVYAGFSVGSLHDRIEDAEAKVLITGDYGYRRGNRVDLKGIAD</sequence>
<dbReference type="SUPFAM" id="SSF56801">
    <property type="entry name" value="Acetyl-CoA synthetase-like"/>
    <property type="match status" value="1"/>
</dbReference>
<dbReference type="GO" id="GO:0005829">
    <property type="term" value="C:cytosol"/>
    <property type="evidence" value="ECO:0007669"/>
    <property type="project" value="TreeGrafter"/>
</dbReference>
<organism evidence="5 6">
    <name type="scientific">Geodia barretti</name>
    <name type="common">Barrett's horny sponge</name>
    <dbReference type="NCBI Taxonomy" id="519541"/>
    <lineage>
        <taxon>Eukaryota</taxon>
        <taxon>Metazoa</taxon>
        <taxon>Porifera</taxon>
        <taxon>Demospongiae</taxon>
        <taxon>Heteroscleromorpha</taxon>
        <taxon>Tetractinellida</taxon>
        <taxon>Astrophorina</taxon>
        <taxon>Geodiidae</taxon>
        <taxon>Geodia</taxon>
    </lineage>
</organism>
<comment type="similarity">
    <text evidence="1">Belongs to the ATP-dependent AMP-binding enzyme family.</text>
</comment>
<evidence type="ECO:0000313" key="6">
    <source>
        <dbReference type="Proteomes" id="UP001174909"/>
    </source>
</evidence>
<dbReference type="GO" id="GO:0006085">
    <property type="term" value="P:acetyl-CoA biosynthetic process"/>
    <property type="evidence" value="ECO:0007669"/>
    <property type="project" value="TreeGrafter"/>
</dbReference>
<evidence type="ECO:0000313" key="5">
    <source>
        <dbReference type="EMBL" id="CAI8032138.1"/>
    </source>
</evidence>
<dbReference type="InterPro" id="IPR000873">
    <property type="entry name" value="AMP-dep_synth/lig_dom"/>
</dbReference>
<evidence type="ECO:0000259" key="4">
    <source>
        <dbReference type="Pfam" id="PF16177"/>
    </source>
</evidence>
<gene>
    <name evidence="5" type="ORF">GBAR_LOCUS18196</name>
</gene>
<feature type="domain" description="AMP-dependent synthetase/ligase" evidence="3">
    <location>
        <begin position="72"/>
        <end position="172"/>
    </location>
</feature>
<comment type="caution">
    <text evidence="5">The sequence shown here is derived from an EMBL/GenBank/DDBJ whole genome shotgun (WGS) entry which is preliminary data.</text>
</comment>
<reference evidence="5" key="1">
    <citation type="submission" date="2023-03" db="EMBL/GenBank/DDBJ databases">
        <authorList>
            <person name="Steffen K."/>
            <person name="Cardenas P."/>
        </authorList>
    </citation>
    <scope>NUCLEOTIDE SEQUENCE</scope>
</reference>
<dbReference type="Pfam" id="PF16177">
    <property type="entry name" value="ACAS_N"/>
    <property type="match status" value="1"/>
</dbReference>
<accession>A0AA35WSF2</accession>
<feature type="non-terminal residue" evidence="5">
    <location>
        <position position="186"/>
    </location>
</feature>
<name>A0AA35WSF2_GEOBA</name>
<dbReference type="EMBL" id="CASHTH010002585">
    <property type="protein sequence ID" value="CAI8032138.1"/>
    <property type="molecule type" value="Genomic_DNA"/>
</dbReference>
<keyword evidence="6" id="KW-1185">Reference proteome</keyword>
<evidence type="ECO:0000256" key="1">
    <source>
        <dbReference type="ARBA" id="ARBA00006432"/>
    </source>
</evidence>
<dbReference type="EC" id="6.2.1.1" evidence="2"/>
<proteinExistence type="inferred from homology"/>
<evidence type="ECO:0000259" key="3">
    <source>
        <dbReference type="Pfam" id="PF00501"/>
    </source>
</evidence>
<dbReference type="InterPro" id="IPR032387">
    <property type="entry name" value="ACAS_N"/>
</dbReference>
<feature type="domain" description="Acetyl-coenzyme A synthetase N-terminal" evidence="4">
    <location>
        <begin position="12"/>
        <end position="64"/>
    </location>
</feature>
<dbReference type="Gene3D" id="3.40.50.12780">
    <property type="entry name" value="N-terminal domain of ligase-like"/>
    <property type="match status" value="1"/>
</dbReference>
<protein>
    <recommendedName>
        <fullName evidence="2">acetate--CoA ligase</fullName>
        <ecNumber evidence="2">6.2.1.1</ecNumber>
    </recommendedName>
</protein>
<dbReference type="AlphaFoldDB" id="A0AA35WSF2"/>
<dbReference type="Pfam" id="PF00501">
    <property type="entry name" value="AMP-binding"/>
    <property type="match status" value="1"/>
</dbReference>
<dbReference type="PANTHER" id="PTHR24095">
    <property type="entry name" value="ACETYL-COENZYME A SYNTHETASE"/>
    <property type="match status" value="1"/>
</dbReference>
<dbReference type="Proteomes" id="UP001174909">
    <property type="component" value="Unassembled WGS sequence"/>
</dbReference>